<dbReference type="EMBL" id="CAJGYM010000112">
    <property type="protein sequence ID" value="CAD6198006.1"/>
    <property type="molecule type" value="Genomic_DNA"/>
</dbReference>
<evidence type="ECO:0000256" key="1">
    <source>
        <dbReference type="SAM" id="MobiDB-lite"/>
    </source>
</evidence>
<evidence type="ECO:0000313" key="3">
    <source>
        <dbReference type="Proteomes" id="UP000835052"/>
    </source>
</evidence>
<sequence length="253" mass="29980">MECEMMKELDAIKEEGELTDYDDLSDFSLSPCRPKEEPDEAFEEFNNMFENPAKEPKIEEDYFPMSAPLVDLKMVKVAEEKRDALADFEEMNRILWTIETSPLDDLRDLHKAMATLSREVEREMFNKSFDPSARMAVNAKLRRKLQKLRLVTRFQNQMEQIDEVFNSLFAKLSFEEPMVTEVVMEPQPSREFDKFAIRSVKERSPSGCRIRRPAIKLRPEQKKKSTRPKRLNSRRRVRNYFRKMEGNLAQRPE</sequence>
<gene>
    <name evidence="2" type="ORF">CAUJ_LOCUS13913</name>
</gene>
<accession>A0A8S1HPP4</accession>
<dbReference type="AlphaFoldDB" id="A0A8S1HPP4"/>
<organism evidence="2 3">
    <name type="scientific">Caenorhabditis auriculariae</name>
    <dbReference type="NCBI Taxonomy" id="2777116"/>
    <lineage>
        <taxon>Eukaryota</taxon>
        <taxon>Metazoa</taxon>
        <taxon>Ecdysozoa</taxon>
        <taxon>Nematoda</taxon>
        <taxon>Chromadorea</taxon>
        <taxon>Rhabditida</taxon>
        <taxon>Rhabditina</taxon>
        <taxon>Rhabditomorpha</taxon>
        <taxon>Rhabditoidea</taxon>
        <taxon>Rhabditidae</taxon>
        <taxon>Peloderinae</taxon>
        <taxon>Caenorhabditis</taxon>
    </lineage>
</organism>
<dbReference type="Proteomes" id="UP000835052">
    <property type="component" value="Unassembled WGS sequence"/>
</dbReference>
<keyword evidence="3" id="KW-1185">Reference proteome</keyword>
<proteinExistence type="predicted"/>
<name>A0A8S1HPP4_9PELO</name>
<feature type="compositionally biased region" description="Basic residues" evidence="1">
    <location>
        <begin position="224"/>
        <end position="241"/>
    </location>
</feature>
<evidence type="ECO:0000313" key="2">
    <source>
        <dbReference type="EMBL" id="CAD6198006.1"/>
    </source>
</evidence>
<comment type="caution">
    <text evidence="2">The sequence shown here is derived from an EMBL/GenBank/DDBJ whole genome shotgun (WGS) entry which is preliminary data.</text>
</comment>
<feature type="region of interest" description="Disordered" evidence="1">
    <location>
        <begin position="203"/>
        <end position="253"/>
    </location>
</feature>
<protein>
    <submittedName>
        <fullName evidence="2">Uncharacterized protein</fullName>
    </submittedName>
</protein>
<reference evidence="2" key="1">
    <citation type="submission" date="2020-10" db="EMBL/GenBank/DDBJ databases">
        <authorList>
            <person name="Kikuchi T."/>
        </authorList>
    </citation>
    <scope>NUCLEOTIDE SEQUENCE</scope>
    <source>
        <strain evidence="2">NKZ352</strain>
    </source>
</reference>